<proteinExistence type="predicted"/>
<sequence>MMAAVHDVSWCDASTAGATAYDVRRVQLRVAVAHRPHVVAMDAVLGDLGRRDWDLSEIRSHLTHCAWVLTRRGAVLLTTSVGRRARWHRSRAEQLDAVYEELAQRFGTIHLDHASSAAGLADQFAAALTGRGLELPRAPFPR</sequence>
<dbReference type="Proteomes" id="UP001230908">
    <property type="component" value="Unassembled WGS sequence"/>
</dbReference>
<dbReference type="Gene3D" id="3.40.50.1110">
    <property type="entry name" value="SGNH hydrolase"/>
    <property type="match status" value="1"/>
</dbReference>
<comment type="caution">
    <text evidence="1">The sequence shown here is derived from an EMBL/GenBank/DDBJ whole genome shotgun (WGS) entry which is preliminary data.</text>
</comment>
<evidence type="ECO:0000313" key="2">
    <source>
        <dbReference type="Proteomes" id="UP001230908"/>
    </source>
</evidence>
<dbReference type="InterPro" id="IPR036514">
    <property type="entry name" value="SGNH_hydro_sf"/>
</dbReference>
<organism evidence="1 2">
    <name type="scientific">Phytohabitans maris</name>
    <dbReference type="NCBI Taxonomy" id="3071409"/>
    <lineage>
        <taxon>Bacteria</taxon>
        <taxon>Bacillati</taxon>
        <taxon>Actinomycetota</taxon>
        <taxon>Actinomycetes</taxon>
        <taxon>Micromonosporales</taxon>
        <taxon>Micromonosporaceae</taxon>
    </lineage>
</organism>
<dbReference type="EMBL" id="JAVHUY010000009">
    <property type="protein sequence ID" value="MDQ7905228.1"/>
    <property type="molecule type" value="Genomic_DNA"/>
</dbReference>
<protein>
    <recommendedName>
        <fullName evidence="3">NadR/Ttd14 AAA domain-containing protein</fullName>
    </recommendedName>
</protein>
<dbReference type="SUPFAM" id="SSF52266">
    <property type="entry name" value="SGNH hydrolase"/>
    <property type="match status" value="1"/>
</dbReference>
<reference evidence="1 2" key="1">
    <citation type="submission" date="2023-08" db="EMBL/GenBank/DDBJ databases">
        <title>Phytohabitans sansha sp. nov., isolated from marine sediment.</title>
        <authorList>
            <person name="Zhao Y."/>
            <person name="Yi K."/>
        </authorList>
    </citation>
    <scope>NUCLEOTIDE SEQUENCE [LARGE SCALE GENOMIC DNA]</scope>
    <source>
        <strain evidence="1 2">ZYX-F-186</strain>
    </source>
</reference>
<gene>
    <name evidence="1" type="ORF">RB614_11905</name>
</gene>
<name>A0ABU0ZE48_9ACTN</name>
<evidence type="ECO:0000313" key="1">
    <source>
        <dbReference type="EMBL" id="MDQ7905228.1"/>
    </source>
</evidence>
<dbReference type="RefSeq" id="WP_308712499.1">
    <property type="nucleotide sequence ID" value="NZ_JAVHUY010000009.1"/>
</dbReference>
<keyword evidence="2" id="KW-1185">Reference proteome</keyword>
<evidence type="ECO:0008006" key="3">
    <source>
        <dbReference type="Google" id="ProtNLM"/>
    </source>
</evidence>
<accession>A0ABU0ZE48</accession>